<keyword evidence="2" id="KW-1003">Cell membrane</keyword>
<dbReference type="InterPro" id="IPR036259">
    <property type="entry name" value="MFS_trans_sf"/>
</dbReference>
<keyword evidence="5 6" id="KW-0472">Membrane</keyword>
<dbReference type="AlphaFoldDB" id="A0A271KEK0"/>
<feature type="transmembrane region" description="Helical" evidence="6">
    <location>
        <begin position="223"/>
        <end position="246"/>
    </location>
</feature>
<evidence type="ECO:0000256" key="1">
    <source>
        <dbReference type="ARBA" id="ARBA00004651"/>
    </source>
</evidence>
<evidence type="ECO:0000259" key="7">
    <source>
        <dbReference type="PROSITE" id="PS50850"/>
    </source>
</evidence>
<dbReference type="GO" id="GO:0005886">
    <property type="term" value="C:plasma membrane"/>
    <property type="evidence" value="ECO:0007669"/>
    <property type="project" value="UniProtKB-SubCell"/>
</dbReference>
<dbReference type="InterPro" id="IPR050189">
    <property type="entry name" value="MFS_Efflux_Transporters"/>
</dbReference>
<dbReference type="PANTHER" id="PTHR43124:SF5">
    <property type="entry name" value="PURINE RIBONUCLEOSIDE EFFLUX PUMP NEPI"/>
    <property type="match status" value="1"/>
</dbReference>
<organism evidence="8 9">
    <name type="scientific">Mesorhizobium wenxiniae</name>
    <dbReference type="NCBI Taxonomy" id="2014805"/>
    <lineage>
        <taxon>Bacteria</taxon>
        <taxon>Pseudomonadati</taxon>
        <taxon>Pseudomonadota</taxon>
        <taxon>Alphaproteobacteria</taxon>
        <taxon>Hyphomicrobiales</taxon>
        <taxon>Phyllobacteriaceae</taxon>
        <taxon>Mesorhizobium</taxon>
    </lineage>
</organism>
<feature type="transmembrane region" description="Helical" evidence="6">
    <location>
        <begin position="314"/>
        <end position="338"/>
    </location>
</feature>
<evidence type="ECO:0000256" key="6">
    <source>
        <dbReference type="SAM" id="Phobius"/>
    </source>
</evidence>
<dbReference type="CDD" id="cd17324">
    <property type="entry name" value="MFS_NepI_like"/>
    <property type="match status" value="1"/>
</dbReference>
<feature type="transmembrane region" description="Helical" evidence="6">
    <location>
        <begin position="290"/>
        <end position="308"/>
    </location>
</feature>
<dbReference type="GO" id="GO:0022857">
    <property type="term" value="F:transmembrane transporter activity"/>
    <property type="evidence" value="ECO:0007669"/>
    <property type="project" value="InterPro"/>
</dbReference>
<evidence type="ECO:0000256" key="3">
    <source>
        <dbReference type="ARBA" id="ARBA00022692"/>
    </source>
</evidence>
<evidence type="ECO:0000256" key="5">
    <source>
        <dbReference type="ARBA" id="ARBA00023136"/>
    </source>
</evidence>
<dbReference type="PANTHER" id="PTHR43124">
    <property type="entry name" value="PURINE EFFLUX PUMP PBUE"/>
    <property type="match status" value="1"/>
</dbReference>
<reference evidence="8 9" key="1">
    <citation type="submission" date="2017-08" db="EMBL/GenBank/DDBJ databases">
        <title>Mesorhizobium wenxinae sp. nov., a novel rhizobial species isolated from root nodules of chickpea (Cicer arietinum L.).</title>
        <authorList>
            <person name="Zhang J."/>
        </authorList>
    </citation>
    <scope>NUCLEOTIDE SEQUENCE [LARGE SCALE GENOMIC DNA]</scope>
    <source>
        <strain evidence="9">WYCCWR 10019</strain>
    </source>
</reference>
<dbReference type="InterPro" id="IPR011701">
    <property type="entry name" value="MFS"/>
</dbReference>
<dbReference type="EMBL" id="NPKH01000025">
    <property type="protein sequence ID" value="PAP93577.1"/>
    <property type="molecule type" value="Genomic_DNA"/>
</dbReference>
<feature type="transmembrane region" description="Helical" evidence="6">
    <location>
        <begin position="67"/>
        <end position="86"/>
    </location>
</feature>
<dbReference type="Pfam" id="PF07690">
    <property type="entry name" value="MFS_1"/>
    <property type="match status" value="1"/>
</dbReference>
<dbReference type="InterPro" id="IPR020846">
    <property type="entry name" value="MFS_dom"/>
</dbReference>
<evidence type="ECO:0000256" key="4">
    <source>
        <dbReference type="ARBA" id="ARBA00022989"/>
    </source>
</evidence>
<keyword evidence="3 6" id="KW-0812">Transmembrane</keyword>
<protein>
    <submittedName>
        <fullName evidence="8">MFS transporter</fullName>
    </submittedName>
</protein>
<comment type="subcellular location">
    <subcellularLocation>
        <location evidence="1">Cell membrane</location>
        <topology evidence="1">Multi-pass membrane protein</topology>
    </subcellularLocation>
</comment>
<dbReference type="SUPFAM" id="SSF103473">
    <property type="entry name" value="MFS general substrate transporter"/>
    <property type="match status" value="1"/>
</dbReference>
<feature type="transmembrane region" description="Helical" evidence="6">
    <location>
        <begin position="119"/>
        <end position="140"/>
    </location>
</feature>
<dbReference type="PROSITE" id="PS50850">
    <property type="entry name" value="MFS"/>
    <property type="match status" value="1"/>
</dbReference>
<dbReference type="Proteomes" id="UP000215931">
    <property type="component" value="Unassembled WGS sequence"/>
</dbReference>
<feature type="transmembrane region" description="Helical" evidence="6">
    <location>
        <begin position="93"/>
        <end position="113"/>
    </location>
</feature>
<dbReference type="Gene3D" id="1.20.1250.20">
    <property type="entry name" value="MFS general substrate transporter like domains"/>
    <property type="match status" value="1"/>
</dbReference>
<gene>
    <name evidence="8" type="ORF">CIT31_21610</name>
</gene>
<feature type="transmembrane region" description="Helical" evidence="6">
    <location>
        <begin position="25"/>
        <end position="47"/>
    </location>
</feature>
<accession>A0A271KEK0</accession>
<keyword evidence="9" id="KW-1185">Reference proteome</keyword>
<comment type="caution">
    <text evidence="8">The sequence shown here is derived from an EMBL/GenBank/DDBJ whole genome shotgun (WGS) entry which is preliminary data.</text>
</comment>
<dbReference type="RefSeq" id="WP_095520299.1">
    <property type="nucleotide sequence ID" value="NZ_NPKH01000025.1"/>
</dbReference>
<dbReference type="OrthoDB" id="9812189at2"/>
<feature type="transmembrane region" description="Helical" evidence="6">
    <location>
        <begin position="377"/>
        <end position="397"/>
    </location>
</feature>
<feature type="domain" description="Major facilitator superfamily (MFS) profile" evidence="7">
    <location>
        <begin position="28"/>
        <end position="402"/>
    </location>
</feature>
<feature type="transmembrane region" description="Helical" evidence="6">
    <location>
        <begin position="258"/>
        <end position="278"/>
    </location>
</feature>
<keyword evidence="4 6" id="KW-1133">Transmembrane helix</keyword>
<feature type="transmembrane region" description="Helical" evidence="6">
    <location>
        <begin position="180"/>
        <end position="202"/>
    </location>
</feature>
<evidence type="ECO:0000256" key="2">
    <source>
        <dbReference type="ARBA" id="ARBA00022475"/>
    </source>
</evidence>
<sequence length="403" mass="41045">MTEPATGVMATVLDPAETDERAEPAWGAVVSLALGVFGLVTAEFLPASLLTPLAQDLGVTEGTAGQAVTATAVVGAIAAPTMAIITRRLDRRLVMWGLTVLLILSNLLAAFASSLPVLLIARIMLGISLGGFWSMSAAMAMRLVPMRLMPRAMSIILTGVSVATVCAAPVGAYVGGIWGWRTAFMIAAVVGALALLVQIATLPKLPPAGVASFRTLLEVTKRPMIRVALLVVLLVASGHFAGFTYVRPFLEKVPALDIETISLVLLAYGIGGFFGNFAGGFMAERSLKTAVGLAPLLIAVAAALLLTLGASPVVAAIAVAGWGFAFGAVPVGLQTWLVRAAPDQAESAGGLMVATFQVAIALGAVFGGLLVDNAGVASAFAYCGIATLLAALAALLLGPRSAT</sequence>
<feature type="transmembrane region" description="Helical" evidence="6">
    <location>
        <begin position="350"/>
        <end position="371"/>
    </location>
</feature>
<evidence type="ECO:0000313" key="9">
    <source>
        <dbReference type="Proteomes" id="UP000215931"/>
    </source>
</evidence>
<proteinExistence type="predicted"/>
<evidence type="ECO:0000313" key="8">
    <source>
        <dbReference type="EMBL" id="PAP93577.1"/>
    </source>
</evidence>
<feature type="transmembrane region" description="Helical" evidence="6">
    <location>
        <begin position="152"/>
        <end position="174"/>
    </location>
</feature>
<name>A0A271KEK0_9HYPH</name>